<gene>
    <name evidence="1" type="ORF">BJ508DRAFT_415779</name>
</gene>
<protein>
    <submittedName>
        <fullName evidence="1">Uncharacterized protein</fullName>
    </submittedName>
</protein>
<dbReference type="Proteomes" id="UP000275078">
    <property type="component" value="Unassembled WGS sequence"/>
</dbReference>
<evidence type="ECO:0000313" key="2">
    <source>
        <dbReference type="Proteomes" id="UP000275078"/>
    </source>
</evidence>
<sequence>MGSALSFSPKSDQHVSDTEVLVTLKNDAYTEEQIARVIEVAHDLGSINVEDSRSHGFYICPVMLTFHFKKDADLGTISKTLGALDGVHSSGRVAYATKGW</sequence>
<name>A0A3N4I4K7_ASCIM</name>
<organism evidence="1 2">
    <name type="scientific">Ascobolus immersus RN42</name>
    <dbReference type="NCBI Taxonomy" id="1160509"/>
    <lineage>
        <taxon>Eukaryota</taxon>
        <taxon>Fungi</taxon>
        <taxon>Dikarya</taxon>
        <taxon>Ascomycota</taxon>
        <taxon>Pezizomycotina</taxon>
        <taxon>Pezizomycetes</taxon>
        <taxon>Pezizales</taxon>
        <taxon>Ascobolaceae</taxon>
        <taxon>Ascobolus</taxon>
    </lineage>
</organism>
<reference evidence="1 2" key="1">
    <citation type="journal article" date="2018" name="Nat. Ecol. Evol.">
        <title>Pezizomycetes genomes reveal the molecular basis of ectomycorrhizal truffle lifestyle.</title>
        <authorList>
            <person name="Murat C."/>
            <person name="Payen T."/>
            <person name="Noel B."/>
            <person name="Kuo A."/>
            <person name="Morin E."/>
            <person name="Chen J."/>
            <person name="Kohler A."/>
            <person name="Krizsan K."/>
            <person name="Balestrini R."/>
            <person name="Da Silva C."/>
            <person name="Montanini B."/>
            <person name="Hainaut M."/>
            <person name="Levati E."/>
            <person name="Barry K.W."/>
            <person name="Belfiori B."/>
            <person name="Cichocki N."/>
            <person name="Clum A."/>
            <person name="Dockter R.B."/>
            <person name="Fauchery L."/>
            <person name="Guy J."/>
            <person name="Iotti M."/>
            <person name="Le Tacon F."/>
            <person name="Lindquist E.A."/>
            <person name="Lipzen A."/>
            <person name="Malagnac F."/>
            <person name="Mello A."/>
            <person name="Molinier V."/>
            <person name="Miyauchi S."/>
            <person name="Poulain J."/>
            <person name="Riccioni C."/>
            <person name="Rubini A."/>
            <person name="Sitrit Y."/>
            <person name="Splivallo R."/>
            <person name="Traeger S."/>
            <person name="Wang M."/>
            <person name="Zifcakova L."/>
            <person name="Wipf D."/>
            <person name="Zambonelli A."/>
            <person name="Paolocci F."/>
            <person name="Nowrousian M."/>
            <person name="Ottonello S."/>
            <person name="Baldrian P."/>
            <person name="Spatafora J.W."/>
            <person name="Henrissat B."/>
            <person name="Nagy L.G."/>
            <person name="Aury J.M."/>
            <person name="Wincker P."/>
            <person name="Grigoriev I.V."/>
            <person name="Bonfante P."/>
            <person name="Martin F.M."/>
        </authorList>
    </citation>
    <scope>NUCLEOTIDE SEQUENCE [LARGE SCALE GENOMIC DNA]</scope>
    <source>
        <strain evidence="1 2">RN42</strain>
    </source>
</reference>
<evidence type="ECO:0000313" key="1">
    <source>
        <dbReference type="EMBL" id="RPA79628.1"/>
    </source>
</evidence>
<accession>A0A3N4I4K7</accession>
<proteinExistence type="predicted"/>
<keyword evidence="2" id="KW-1185">Reference proteome</keyword>
<dbReference type="EMBL" id="ML119696">
    <property type="protein sequence ID" value="RPA79628.1"/>
    <property type="molecule type" value="Genomic_DNA"/>
</dbReference>
<dbReference type="AlphaFoldDB" id="A0A3N4I4K7"/>